<feature type="region of interest" description="Disordered" evidence="6">
    <location>
        <begin position="1181"/>
        <end position="1214"/>
    </location>
</feature>
<dbReference type="SUPFAM" id="SSF160443">
    <property type="entry name" value="SMR domain-like"/>
    <property type="match status" value="1"/>
</dbReference>
<dbReference type="InterPro" id="IPR002625">
    <property type="entry name" value="Smr_dom"/>
</dbReference>
<feature type="zinc finger region" description="C3H1-type" evidence="4">
    <location>
        <begin position="446"/>
        <end position="473"/>
    </location>
</feature>
<accession>A0A8H6T086</accession>
<feature type="region of interest" description="Disordered" evidence="6">
    <location>
        <begin position="842"/>
        <end position="861"/>
    </location>
</feature>
<keyword evidence="1 4" id="KW-0479">Metal-binding</keyword>
<proteinExistence type="predicted"/>
<feature type="domain" description="Smr" evidence="8">
    <location>
        <begin position="713"/>
        <end position="786"/>
    </location>
</feature>
<gene>
    <name evidence="9" type="ORF">HMN09_00715600</name>
</gene>
<feature type="region of interest" description="Disordered" evidence="6">
    <location>
        <begin position="937"/>
        <end position="961"/>
    </location>
</feature>
<evidence type="ECO:0000313" key="9">
    <source>
        <dbReference type="EMBL" id="KAF7308661.1"/>
    </source>
</evidence>
<keyword evidence="2 4" id="KW-0863">Zinc-finger</keyword>
<evidence type="ECO:0000259" key="7">
    <source>
        <dbReference type="PROSITE" id="PS50103"/>
    </source>
</evidence>
<feature type="region of interest" description="Disordered" evidence="6">
    <location>
        <begin position="195"/>
        <end position="220"/>
    </location>
</feature>
<evidence type="ECO:0000256" key="2">
    <source>
        <dbReference type="ARBA" id="ARBA00022771"/>
    </source>
</evidence>
<feature type="domain" description="C3H1-type" evidence="7">
    <location>
        <begin position="446"/>
        <end position="473"/>
    </location>
</feature>
<sequence>MARFPHTRAQLLHIARQYKPLPSDVYDLDTDDDPRVTAEFVEQVVALLRGEQEDELKDLLKQAYGIDEDMVEPVVLDIMHRYHDDQAGIPFVGLILTPTRRPISRPSSRASARLTPSNSAPSSPLGLVFRRPHTPATSPLAPAAASSYMTAKNDYSPQSSPVLAHIPQFTASLPASPLSSPRLLNAKASEFKPIPRPLSAASSNPGALLRAETPSPDMWSHSPLRSNLAIAAPLIPERSLTPSSSLRSSMLLGDDDEEEEDPFDPFAAKTLPNAFHSLSVSDQETQWSNSSNSNSSRSPESLDHLFATPYPDSSESGGFSPPDDSAEMDAASAAVLTEGMTPFDVLSSVFGSSLAPSELEEALATNGYDFDRAMAWLVDRAGPPQASSMRVQQMGGRVAVVGRGRGQDPRSPPRYVNGRPAPNGNRVCRYFVAGECLRADCRFSHDLERALCRFWLRGTCAKQENCEFLHHLPKDVDMASLSVALRHVPPGTGPLAAMIPVPAPDEFPALDGGKGRRAGYVYDPGRTRFSAAVKKPAAPSNDPAAIARREAMGPSADSLYHRSAIVAPRPSPRIKLRPPMLLPTLPTGDAVNNMYMNYRSRALQLGAARNACLSRAADAWRRGDGAAAKRFSREGHELNDKMSKEMASAAAKLVRERVHVAEQVVRARDASWSEDPGDRTARGRSCGAGLGVFLGIASPDGKLTPEERTECMLDLHGLHSNEATEVLEEFLLALEQEHFFGLAYIIVGEEKHSGQDSTRRARLATGVREWVHRWGYPWSEQHGILCSHALVPFTTTDIYDHDNSLRLFMTTMSSVLDSPPSMDTPSRHSIDLSIQLEYELDSESLPPTPAPPEAFPEPEPAPSVPFQLPDIDPMVLAHIITQLRQQITELTKEKTELIALLTAAHTKEADLEDVIALLRTKVEESRRGLMRLQAENRRSQPGTLDISRANAPSAFSLGPASSKRASATFTPLTGTFAAQTFVASRPNSQRRMSMSSESNVDALAVVPAAPSHNRRLSAIFGRSSPPQLTLDPSASPDELDKLRKQVKTLQDALDETRHDLTEANEAREASETCAAALRDYIAENSMDVKLPPLPAATTGDEESEPVSKKAAAWPFWKVDTNVGRANGPSSAATATPVAPAATLSRKLTGFFSSRASISSNHGQHGRANSVYSASDVSSMVEPISPTNEVGSDVRVAGGSPELAGGVHPDSEYRK</sequence>
<feature type="domain" description="C3H1-type" evidence="7">
    <location>
        <begin position="422"/>
        <end position="445"/>
    </location>
</feature>
<feature type="compositionally biased region" description="Pro residues" evidence="6">
    <location>
        <begin position="846"/>
        <end position="861"/>
    </location>
</feature>
<dbReference type="Gene3D" id="3.30.1370.110">
    <property type="match status" value="1"/>
</dbReference>
<feature type="compositionally biased region" description="Low complexity" evidence="6">
    <location>
        <begin position="102"/>
        <end position="117"/>
    </location>
</feature>
<dbReference type="PANTHER" id="PTHR46651:SF1">
    <property type="entry name" value="SMALL MUTS RELATED FAMILY PROTEIN"/>
    <property type="match status" value="1"/>
</dbReference>
<feature type="coiled-coil region" evidence="5">
    <location>
        <begin position="1039"/>
        <end position="1066"/>
    </location>
</feature>
<evidence type="ECO:0000313" key="10">
    <source>
        <dbReference type="Proteomes" id="UP000613580"/>
    </source>
</evidence>
<evidence type="ECO:0000256" key="5">
    <source>
        <dbReference type="SAM" id="Coils"/>
    </source>
</evidence>
<dbReference type="SUPFAM" id="SSF90229">
    <property type="entry name" value="CCCH zinc finger"/>
    <property type="match status" value="1"/>
</dbReference>
<dbReference type="OrthoDB" id="3247158at2759"/>
<dbReference type="Pfam" id="PF08590">
    <property type="entry name" value="DUF1771"/>
    <property type="match status" value="1"/>
</dbReference>
<evidence type="ECO:0000256" key="3">
    <source>
        <dbReference type="ARBA" id="ARBA00022833"/>
    </source>
</evidence>
<dbReference type="InterPro" id="IPR000571">
    <property type="entry name" value="Znf_CCCH"/>
</dbReference>
<dbReference type="InterPro" id="IPR036063">
    <property type="entry name" value="Smr_dom_sf"/>
</dbReference>
<dbReference type="Gene3D" id="4.10.1000.10">
    <property type="entry name" value="Zinc finger, CCCH-type"/>
    <property type="match status" value="1"/>
</dbReference>
<dbReference type="Pfam" id="PF14608">
    <property type="entry name" value="zf-CCCH_2"/>
    <property type="match status" value="2"/>
</dbReference>
<evidence type="ECO:0000259" key="8">
    <source>
        <dbReference type="PROSITE" id="PS50828"/>
    </source>
</evidence>
<dbReference type="EMBL" id="JACAZE010000008">
    <property type="protein sequence ID" value="KAF7308661.1"/>
    <property type="molecule type" value="Genomic_DNA"/>
</dbReference>
<evidence type="ECO:0000256" key="4">
    <source>
        <dbReference type="PROSITE-ProRule" id="PRU00723"/>
    </source>
</evidence>
<dbReference type="InterPro" id="IPR053242">
    <property type="entry name" value="PAM2-like_domain"/>
</dbReference>
<feature type="region of interest" description="Disordered" evidence="6">
    <location>
        <begin position="280"/>
        <end position="326"/>
    </location>
</feature>
<keyword evidence="10" id="KW-1185">Reference proteome</keyword>
<dbReference type="SMART" id="SM00356">
    <property type="entry name" value="ZnF_C3H1"/>
    <property type="match status" value="2"/>
</dbReference>
<name>A0A8H6T086_MYCCL</name>
<comment type="caution">
    <text evidence="9">The sequence shown here is derived from an EMBL/GenBank/DDBJ whole genome shotgun (WGS) entry which is preliminary data.</text>
</comment>
<dbReference type="PROSITE" id="PS50103">
    <property type="entry name" value="ZF_C3H1"/>
    <property type="match status" value="2"/>
</dbReference>
<dbReference type="Proteomes" id="UP000613580">
    <property type="component" value="Unassembled WGS sequence"/>
</dbReference>
<feature type="zinc finger region" description="C3H1-type" evidence="4">
    <location>
        <begin position="422"/>
        <end position="445"/>
    </location>
</feature>
<dbReference type="AlphaFoldDB" id="A0A8H6T086"/>
<dbReference type="PANTHER" id="PTHR46651">
    <property type="entry name" value="POLYADENYLATE-BINDING PROTEIN-INTERACTING PROTEIN 7"/>
    <property type="match status" value="1"/>
</dbReference>
<feature type="region of interest" description="Disordered" evidence="6">
    <location>
        <begin position="239"/>
        <end position="268"/>
    </location>
</feature>
<dbReference type="InterPro" id="IPR036855">
    <property type="entry name" value="Znf_CCCH_sf"/>
</dbReference>
<feature type="compositionally biased region" description="Low complexity" evidence="6">
    <location>
        <begin position="288"/>
        <end position="298"/>
    </location>
</feature>
<dbReference type="InterPro" id="IPR013899">
    <property type="entry name" value="DUF1771"/>
</dbReference>
<dbReference type="GO" id="GO:0008270">
    <property type="term" value="F:zinc ion binding"/>
    <property type="evidence" value="ECO:0007669"/>
    <property type="project" value="UniProtKB-KW"/>
</dbReference>
<feature type="compositionally biased region" description="Low complexity" evidence="6">
    <location>
        <begin position="239"/>
        <end position="252"/>
    </location>
</feature>
<organism evidence="9 10">
    <name type="scientific">Mycena chlorophos</name>
    <name type="common">Agaric fungus</name>
    <name type="synonym">Agaricus chlorophos</name>
    <dbReference type="NCBI Taxonomy" id="658473"/>
    <lineage>
        <taxon>Eukaryota</taxon>
        <taxon>Fungi</taxon>
        <taxon>Dikarya</taxon>
        <taxon>Basidiomycota</taxon>
        <taxon>Agaricomycotina</taxon>
        <taxon>Agaricomycetes</taxon>
        <taxon>Agaricomycetidae</taxon>
        <taxon>Agaricales</taxon>
        <taxon>Marasmiineae</taxon>
        <taxon>Mycenaceae</taxon>
        <taxon>Mycena</taxon>
    </lineage>
</organism>
<protein>
    <submittedName>
        <fullName evidence="9">Uncharacterized protein</fullName>
    </submittedName>
</protein>
<dbReference type="SMART" id="SM01162">
    <property type="entry name" value="DUF1771"/>
    <property type="match status" value="1"/>
</dbReference>
<keyword evidence="5" id="KW-0175">Coiled coil</keyword>
<evidence type="ECO:0000256" key="1">
    <source>
        <dbReference type="ARBA" id="ARBA00022723"/>
    </source>
</evidence>
<feature type="compositionally biased region" description="Acidic residues" evidence="6">
    <location>
        <begin position="253"/>
        <end position="263"/>
    </location>
</feature>
<dbReference type="PROSITE" id="PS50828">
    <property type="entry name" value="SMR"/>
    <property type="match status" value="1"/>
</dbReference>
<reference evidence="9" key="1">
    <citation type="submission" date="2020-05" db="EMBL/GenBank/DDBJ databases">
        <title>Mycena genomes resolve the evolution of fungal bioluminescence.</title>
        <authorList>
            <person name="Tsai I.J."/>
        </authorList>
    </citation>
    <scope>NUCLEOTIDE SEQUENCE</scope>
    <source>
        <strain evidence="9">110903Hualien_Pintung</strain>
    </source>
</reference>
<feature type="coiled-coil region" evidence="5">
    <location>
        <begin position="880"/>
        <end position="935"/>
    </location>
</feature>
<evidence type="ECO:0000256" key="6">
    <source>
        <dbReference type="SAM" id="MobiDB-lite"/>
    </source>
</evidence>
<feature type="region of interest" description="Disordered" evidence="6">
    <location>
        <begin position="102"/>
        <end position="141"/>
    </location>
</feature>
<keyword evidence="3 4" id="KW-0862">Zinc</keyword>